<dbReference type="Gene3D" id="1.50.10.10">
    <property type="match status" value="2"/>
</dbReference>
<dbReference type="InterPro" id="IPR012341">
    <property type="entry name" value="6hp_glycosidase-like_sf"/>
</dbReference>
<evidence type="ECO:0000256" key="13">
    <source>
        <dbReference type="SAM" id="MobiDB-lite"/>
    </source>
</evidence>
<feature type="active site" evidence="10">
    <location>
        <position position="537"/>
    </location>
</feature>
<feature type="compositionally biased region" description="Low complexity" evidence="13">
    <location>
        <begin position="357"/>
        <end position="371"/>
    </location>
</feature>
<dbReference type="GO" id="GO:0005509">
    <property type="term" value="F:calcium ion binding"/>
    <property type="evidence" value="ECO:0007669"/>
    <property type="project" value="InterPro"/>
</dbReference>
<feature type="active site" evidence="10">
    <location>
        <position position="256"/>
    </location>
</feature>
<comment type="pathway">
    <text evidence="2">Protein modification; protein glycosylation.</text>
</comment>
<keyword evidence="4 11" id="KW-0479">Metal-binding</keyword>
<feature type="signal peptide" evidence="14">
    <location>
        <begin position="1"/>
        <end position="22"/>
    </location>
</feature>
<keyword evidence="5 12" id="KW-0378">Hydrolase</keyword>
<dbReference type="AlphaFoldDB" id="A0A812QXZ8"/>
<dbReference type="PANTHER" id="PTHR11742">
    <property type="entry name" value="MANNOSYL-OLIGOSACCHARIDE ALPHA-1,2-MANNOSIDASE-RELATED"/>
    <property type="match status" value="1"/>
</dbReference>
<keyword evidence="14" id="KW-0732">Signal</keyword>
<evidence type="ECO:0000256" key="6">
    <source>
        <dbReference type="ARBA" id="ARBA00022837"/>
    </source>
</evidence>
<dbReference type="InterPro" id="IPR036026">
    <property type="entry name" value="Seven-hairpin_glycosidases"/>
</dbReference>
<gene>
    <name evidence="15" type="primary">Man1b1</name>
    <name evidence="15" type="ORF">SNAT2548_LOCUS22251</name>
</gene>
<evidence type="ECO:0000256" key="5">
    <source>
        <dbReference type="ARBA" id="ARBA00022801"/>
    </source>
</evidence>
<dbReference type="GO" id="GO:0004571">
    <property type="term" value="F:mannosyl-oligosaccharide 1,2-alpha-mannosidase activity"/>
    <property type="evidence" value="ECO:0007669"/>
    <property type="project" value="UniProtKB-EC"/>
</dbReference>
<evidence type="ECO:0000256" key="9">
    <source>
        <dbReference type="ARBA" id="ARBA00048605"/>
    </source>
</evidence>
<dbReference type="EMBL" id="CAJNDS010002281">
    <property type="protein sequence ID" value="CAE7409176.1"/>
    <property type="molecule type" value="Genomic_DNA"/>
</dbReference>
<sequence length="660" mass="73706">MPCGHLVLRAVHVALLLHELQAKPTTGFANVNVEIVGPQNERQESVVKAFLHAWNAYKASCWGEDQLRPISQTCNQEFGGLGVQIIDALDSLWLLGLHEDYYEAERWVLWNFSSDLDVSVSVFETVIRVLGGLLSAYGLSGQEQLLVHATQLGQRLLRAWREGPVPHELVNLKNGQTSFKEPELGSSLAEVGTIQSEFTLLSALTGDASFHVRGTQVMDLLGPILVEHGGLLPIMLKPQPPMHWTNERVTLGGRGDSFYEYLLKQWLISNRTEEKYKNWYQVSVNGIRRAFVGQSRPSNFTFVREVRTWESISQLVQSDRWLWDPDNLTTEESPGLAFFFQFHDAQIASNLSELGQEASSSSGSADAATGLSGQGSASEPSHGSPAWAYILMPSLSANTACVLMELLLSHRWAEASKMMTIVLPPPYHQLSANSQHRIDAMIGGQLQDLCWSREEFKMDHLSCFFPGVLALGVLTGAAAQPAEELRLAQDLTESCARMWLDSPRGLAPESVLWNRAPQRSRDFRATPKDTHCSLRPEAVESLWYLYLATGDRKYQDWGWAIFQAIEAFARLDSGGYSSIEDVTAETELLHRDEMQTFLLSETFKYLFLLFGDRQPLDLNKTVLNTEGHPLPVLGAWQQRIRGQMADAVSSCKRVGTRGCI</sequence>
<evidence type="ECO:0000313" key="16">
    <source>
        <dbReference type="Proteomes" id="UP000604046"/>
    </source>
</evidence>
<evidence type="ECO:0000313" key="15">
    <source>
        <dbReference type="EMBL" id="CAE7409176.1"/>
    </source>
</evidence>
<evidence type="ECO:0000256" key="1">
    <source>
        <dbReference type="ARBA" id="ARBA00001913"/>
    </source>
</evidence>
<reference evidence="15" key="1">
    <citation type="submission" date="2021-02" db="EMBL/GenBank/DDBJ databases">
        <authorList>
            <person name="Dougan E. K."/>
            <person name="Rhodes N."/>
            <person name="Thang M."/>
            <person name="Chan C."/>
        </authorList>
    </citation>
    <scope>NUCLEOTIDE SEQUENCE</scope>
</reference>
<dbReference type="Proteomes" id="UP000604046">
    <property type="component" value="Unassembled WGS sequence"/>
</dbReference>
<evidence type="ECO:0000256" key="2">
    <source>
        <dbReference type="ARBA" id="ARBA00004922"/>
    </source>
</evidence>
<keyword evidence="12" id="KW-0326">Glycosidase</keyword>
<feature type="chain" id="PRO_5032618661" description="alpha-1,2-Mannosidase" evidence="14">
    <location>
        <begin position="23"/>
        <end position="660"/>
    </location>
</feature>
<dbReference type="GO" id="GO:0005783">
    <property type="term" value="C:endoplasmic reticulum"/>
    <property type="evidence" value="ECO:0007669"/>
    <property type="project" value="TreeGrafter"/>
</dbReference>
<keyword evidence="16" id="KW-1185">Reference proteome</keyword>
<name>A0A812QXZ8_9DINO</name>
<dbReference type="GO" id="GO:0016020">
    <property type="term" value="C:membrane"/>
    <property type="evidence" value="ECO:0007669"/>
    <property type="project" value="InterPro"/>
</dbReference>
<evidence type="ECO:0000256" key="7">
    <source>
        <dbReference type="ARBA" id="ARBA00023157"/>
    </source>
</evidence>
<feature type="binding site" evidence="11">
    <location>
        <position position="625"/>
    </location>
    <ligand>
        <name>Ca(2+)</name>
        <dbReference type="ChEBI" id="CHEBI:29108"/>
    </ligand>
</feature>
<dbReference type="EC" id="3.2.1.-" evidence="12"/>
<keyword evidence="6 11" id="KW-0106">Calcium</keyword>
<dbReference type="PRINTS" id="PR00747">
    <property type="entry name" value="GLYHDRLASE47"/>
</dbReference>
<evidence type="ECO:0000256" key="3">
    <source>
        <dbReference type="ARBA" id="ARBA00007658"/>
    </source>
</evidence>
<evidence type="ECO:0000256" key="10">
    <source>
        <dbReference type="PIRSR" id="PIRSR601382-1"/>
    </source>
</evidence>
<feature type="active site" description="Proton donor" evidence="10">
    <location>
        <position position="124"/>
    </location>
</feature>
<proteinExistence type="inferred from homology"/>
<evidence type="ECO:0000256" key="8">
    <source>
        <dbReference type="ARBA" id="ARBA00047669"/>
    </source>
</evidence>
<protein>
    <recommendedName>
        <fullName evidence="12">alpha-1,2-Mannosidase</fullName>
        <ecNumber evidence="12">3.2.1.-</ecNumber>
    </recommendedName>
</protein>
<evidence type="ECO:0000256" key="14">
    <source>
        <dbReference type="SAM" id="SignalP"/>
    </source>
</evidence>
<dbReference type="OrthoDB" id="417561at2759"/>
<feature type="region of interest" description="Disordered" evidence="13">
    <location>
        <begin position="357"/>
        <end position="379"/>
    </location>
</feature>
<comment type="caution">
    <text evidence="15">The sequence shown here is derived from an EMBL/GenBank/DDBJ whole genome shotgun (WGS) entry which is preliminary data.</text>
</comment>
<comment type="catalytic activity">
    <reaction evidence="8">
        <text>N(4)-(alpha-D-Man-(1-&gt;2)-alpha-D-Man-(1-&gt;2)-alpha-D-Man-(1-&gt;3)-[alpha-D-Man-(1-&gt;3)-[alpha-D-Man-(1-&gt;2)-alpha-D-Man-(1-&gt;6)]-alpha-D-Man-(1-&gt;6)]-beta-D-Man-(1-&gt;4)-beta-D-GlcNAc-(1-&gt;4)-beta-D-GlcNAc)-L-asparaginyl-[protein] (N-glucan mannose isomer 8A1,2,3B1,3) + 3 H2O = N(4)-(alpha-D-Man-(1-&gt;3)-[alpha-D-Man-(1-&gt;3)-[alpha-D-Man-(1-&gt;6)]-alpha-D-Man-(1-&gt;6)]-beta-D-Man-(1-&gt;4)-beta-D-GlcNAc-(1-&gt;4)-beta-D-GlcNAc)-L-asparaginyl-[protein] (N-glucan mannose isomer 5A1,2) + 3 beta-D-mannose</text>
        <dbReference type="Rhea" id="RHEA:56028"/>
        <dbReference type="Rhea" id="RHEA-COMP:14358"/>
        <dbReference type="Rhea" id="RHEA-COMP:14367"/>
        <dbReference type="ChEBI" id="CHEBI:15377"/>
        <dbReference type="ChEBI" id="CHEBI:28563"/>
        <dbReference type="ChEBI" id="CHEBI:59087"/>
        <dbReference type="ChEBI" id="CHEBI:60628"/>
        <dbReference type="EC" id="3.2.1.113"/>
    </reaction>
</comment>
<comment type="catalytic activity">
    <reaction evidence="9">
        <text>N(4)-(alpha-D-Man-(1-&gt;2)-alpha-D-Man-(1-&gt;2)-alpha-D-Man-(1-&gt;3)-[alpha-D-Man-(1-&gt;2)-alpha-D-Man-(1-&gt;3)-[alpha-D-Man-(1-&gt;2)-alpha-D-Man-(1-&gt;6)]-alpha-D-Man-(1-&gt;6)]-beta-D-Man-(1-&gt;4)-beta-D-GlcNAc-(1-&gt;4)-beta-D-GlcNAc)-L-asparaginyl-[protein] (N-glucan mannose isomer 9A1,2,3B1,2,3) + 4 H2O = N(4)-(alpha-D-Man-(1-&gt;3)-[alpha-D-Man-(1-&gt;3)-[alpha-D-Man-(1-&gt;6)]-alpha-D-Man-(1-&gt;6)]-beta-D-Man-(1-&gt;4)-beta-D-GlcNAc-(1-&gt;4)-beta-D-GlcNAc)-L-asparaginyl-[protein] (N-glucan mannose isomer 5A1,2) + 4 beta-D-mannose</text>
        <dbReference type="Rhea" id="RHEA:56008"/>
        <dbReference type="Rhea" id="RHEA-COMP:14356"/>
        <dbReference type="Rhea" id="RHEA-COMP:14367"/>
        <dbReference type="ChEBI" id="CHEBI:15377"/>
        <dbReference type="ChEBI" id="CHEBI:28563"/>
        <dbReference type="ChEBI" id="CHEBI:59087"/>
        <dbReference type="ChEBI" id="CHEBI:139493"/>
        <dbReference type="EC" id="3.2.1.113"/>
    </reaction>
</comment>
<feature type="active site" description="Proton donor" evidence="10">
    <location>
        <position position="509"/>
    </location>
</feature>
<evidence type="ECO:0000256" key="4">
    <source>
        <dbReference type="ARBA" id="ARBA00022723"/>
    </source>
</evidence>
<organism evidence="15 16">
    <name type="scientific">Symbiodinium natans</name>
    <dbReference type="NCBI Taxonomy" id="878477"/>
    <lineage>
        <taxon>Eukaryota</taxon>
        <taxon>Sar</taxon>
        <taxon>Alveolata</taxon>
        <taxon>Dinophyceae</taxon>
        <taxon>Suessiales</taxon>
        <taxon>Symbiodiniaceae</taxon>
        <taxon>Symbiodinium</taxon>
    </lineage>
</organism>
<dbReference type="SUPFAM" id="SSF48225">
    <property type="entry name" value="Seven-hairpin glycosidases"/>
    <property type="match status" value="2"/>
</dbReference>
<comment type="similarity">
    <text evidence="3 12">Belongs to the glycosyl hydrolase 47 family.</text>
</comment>
<keyword evidence="7" id="KW-1015">Disulfide bond</keyword>
<comment type="cofactor">
    <cofactor evidence="1 11">
        <name>Ca(2+)</name>
        <dbReference type="ChEBI" id="CHEBI:29108"/>
    </cofactor>
</comment>
<dbReference type="InterPro" id="IPR050749">
    <property type="entry name" value="Glycosyl_Hydrolase_47"/>
</dbReference>
<evidence type="ECO:0000256" key="12">
    <source>
        <dbReference type="RuleBase" id="RU361193"/>
    </source>
</evidence>
<evidence type="ECO:0000256" key="11">
    <source>
        <dbReference type="PIRSR" id="PIRSR601382-2"/>
    </source>
</evidence>
<dbReference type="GO" id="GO:0005975">
    <property type="term" value="P:carbohydrate metabolic process"/>
    <property type="evidence" value="ECO:0007669"/>
    <property type="project" value="InterPro"/>
</dbReference>
<dbReference type="Pfam" id="PF01532">
    <property type="entry name" value="Glyco_hydro_47"/>
    <property type="match status" value="2"/>
</dbReference>
<dbReference type="PANTHER" id="PTHR11742:SF55">
    <property type="entry name" value="ENDOPLASMIC RETICULUM MANNOSYL-OLIGOSACCHARIDE 1,2-ALPHA-MANNOSIDASE"/>
    <property type="match status" value="1"/>
</dbReference>
<dbReference type="InterPro" id="IPR001382">
    <property type="entry name" value="Glyco_hydro_47"/>
</dbReference>
<accession>A0A812QXZ8</accession>